<keyword evidence="6 8" id="KW-0067">ATP-binding</keyword>
<keyword evidence="3 8" id="KW-0436">Ligase</keyword>
<dbReference type="InterPro" id="IPR011063">
    <property type="entry name" value="TilS/TtcA_N"/>
</dbReference>
<dbReference type="EMBL" id="CP042909">
    <property type="protein sequence ID" value="QJA06920.1"/>
    <property type="molecule type" value="Genomic_DNA"/>
</dbReference>
<sequence>MKRSLLRTVKRIIERYGLLHRGDRVLVAVSGGVDSVVLLEVLDLLKEEYELQLFVAHYDHRLRKASLRDSLFVYQLAKKKGLPYLYGVSLVKEYARREGLSLEMAGRELRYRFFERLRRDLDLHRIALAHQADDLAEEVLLRFLRGAGRRGLAGIPVKREAHIIRPLLFVSRQEILDFARERGLSWVEDESNRDPRFVRNRVRHLLIPFLEEHFHPRVRENLKRTALILAEEEELIDEMARKALDRALVKEAKEVVLRVPILRGYPEALRRRVFWLALSRAGVSLIRVRKVHLEALENLLSGKARGPVPLPGDFRAVRGPGILRLLRSPSPVSEPFFLEIYGEGEYLLPGGKFILERGASREASVLDPERISFPLVVRSRRPGDRIFWPKVGHKRLKKFFWEQGIPPEMRDLWPLVEYQGEIVAIPGYYVHPAYQARGKEGLVLRFVPHQGVSFALQKRSG</sequence>
<dbReference type="InterPro" id="IPR012796">
    <property type="entry name" value="Lysidine-tRNA-synth_C"/>
</dbReference>
<dbReference type="Proteomes" id="UP000501253">
    <property type="component" value="Chromosome"/>
</dbReference>
<organism evidence="10 11">
    <name type="scientific">Thermosulfurimonas marina</name>
    <dbReference type="NCBI Taxonomy" id="2047767"/>
    <lineage>
        <taxon>Bacteria</taxon>
        <taxon>Pseudomonadati</taxon>
        <taxon>Thermodesulfobacteriota</taxon>
        <taxon>Thermodesulfobacteria</taxon>
        <taxon>Thermodesulfobacteriales</taxon>
        <taxon>Thermodesulfobacteriaceae</taxon>
        <taxon>Thermosulfurimonas</taxon>
    </lineage>
</organism>
<dbReference type="HAMAP" id="MF_01161">
    <property type="entry name" value="tRNA_Ile_lys_synt"/>
    <property type="match status" value="1"/>
</dbReference>
<evidence type="ECO:0000256" key="1">
    <source>
        <dbReference type="ARBA" id="ARBA00004496"/>
    </source>
</evidence>
<dbReference type="SUPFAM" id="SSF82829">
    <property type="entry name" value="MesJ substrate recognition domain-like"/>
    <property type="match status" value="1"/>
</dbReference>
<dbReference type="GO" id="GO:0005524">
    <property type="term" value="F:ATP binding"/>
    <property type="evidence" value="ECO:0007669"/>
    <property type="project" value="UniProtKB-UniRule"/>
</dbReference>
<reference evidence="10 11" key="1">
    <citation type="submission" date="2019-08" db="EMBL/GenBank/DDBJ databases">
        <title>Complete genome sequence of Thermosulfurimonas marina SU872T, an anaerobic thermophilic chemolithoautotrophic bacterium isolated from a shallow marine hydrothermal vent.</title>
        <authorList>
            <person name="Allioux M."/>
            <person name="Jebbar M."/>
            <person name="Slobodkina G."/>
            <person name="Slobodkin A."/>
            <person name="Moalic Y."/>
            <person name="Frolova A."/>
            <person name="Shao Z."/>
            <person name="Alain K."/>
        </authorList>
    </citation>
    <scope>NUCLEOTIDE SEQUENCE [LARGE SCALE GENOMIC DNA]</scope>
    <source>
        <strain evidence="10 11">SU872</strain>
    </source>
</reference>
<gene>
    <name evidence="8 10" type="primary">tilS</name>
    <name evidence="10" type="ORF">FVE67_09020</name>
</gene>
<feature type="domain" description="Lysidine-tRNA(Ile) synthetase C-terminal" evidence="9">
    <location>
        <begin position="375"/>
        <end position="446"/>
    </location>
</feature>
<evidence type="ECO:0000256" key="8">
    <source>
        <dbReference type="HAMAP-Rule" id="MF_01161"/>
    </source>
</evidence>
<feature type="binding site" evidence="8">
    <location>
        <begin position="30"/>
        <end position="35"/>
    </location>
    <ligand>
        <name>ATP</name>
        <dbReference type="ChEBI" id="CHEBI:30616"/>
    </ligand>
</feature>
<dbReference type="Pfam" id="PF11734">
    <property type="entry name" value="TilS_C"/>
    <property type="match status" value="1"/>
</dbReference>
<dbReference type="EC" id="6.3.4.19" evidence="8"/>
<accession>A0A6H1WUQ7</accession>
<dbReference type="RefSeq" id="WP_168720268.1">
    <property type="nucleotide sequence ID" value="NZ_CP042909.1"/>
</dbReference>
<dbReference type="InterPro" id="IPR012094">
    <property type="entry name" value="tRNA_Ile_lys_synt"/>
</dbReference>
<comment type="similarity">
    <text evidence="8">Belongs to the tRNA(Ile)-lysidine synthase family.</text>
</comment>
<dbReference type="InterPro" id="IPR012795">
    <property type="entry name" value="tRNA_Ile_lys_synt_N"/>
</dbReference>
<keyword evidence="11" id="KW-1185">Reference proteome</keyword>
<protein>
    <recommendedName>
        <fullName evidence="8">tRNA(Ile)-lysidine synthase</fullName>
        <ecNumber evidence="8">6.3.4.19</ecNumber>
    </recommendedName>
    <alternativeName>
        <fullName evidence="8">tRNA(Ile)-2-lysyl-cytidine synthase</fullName>
    </alternativeName>
    <alternativeName>
        <fullName evidence="8">tRNA(Ile)-lysidine synthetase</fullName>
    </alternativeName>
</protein>
<dbReference type="NCBIfam" id="TIGR02432">
    <property type="entry name" value="lysidine_TilS_N"/>
    <property type="match status" value="1"/>
</dbReference>
<keyword evidence="4 8" id="KW-0819">tRNA processing</keyword>
<dbReference type="GO" id="GO:0032267">
    <property type="term" value="F:tRNA(Ile)-lysidine synthase activity"/>
    <property type="evidence" value="ECO:0007669"/>
    <property type="project" value="UniProtKB-EC"/>
</dbReference>
<dbReference type="CDD" id="cd01992">
    <property type="entry name" value="TilS_N"/>
    <property type="match status" value="1"/>
</dbReference>
<dbReference type="SMART" id="SM00977">
    <property type="entry name" value="TilS_C"/>
    <property type="match status" value="1"/>
</dbReference>
<dbReference type="Gene3D" id="1.20.59.20">
    <property type="match status" value="1"/>
</dbReference>
<evidence type="ECO:0000313" key="11">
    <source>
        <dbReference type="Proteomes" id="UP000501253"/>
    </source>
</evidence>
<evidence type="ECO:0000256" key="7">
    <source>
        <dbReference type="ARBA" id="ARBA00048539"/>
    </source>
</evidence>
<dbReference type="SUPFAM" id="SSF52402">
    <property type="entry name" value="Adenine nucleotide alpha hydrolases-like"/>
    <property type="match status" value="1"/>
</dbReference>
<comment type="domain">
    <text evidence="8">The N-terminal region contains the highly conserved SGGXDS motif, predicted to be a P-loop motif involved in ATP binding.</text>
</comment>
<dbReference type="Pfam" id="PF01171">
    <property type="entry name" value="ATP_bind_3"/>
    <property type="match status" value="1"/>
</dbReference>
<dbReference type="PANTHER" id="PTHR43033:SF1">
    <property type="entry name" value="TRNA(ILE)-LYSIDINE SYNTHASE-RELATED"/>
    <property type="match status" value="1"/>
</dbReference>
<dbReference type="GO" id="GO:0006400">
    <property type="term" value="P:tRNA modification"/>
    <property type="evidence" value="ECO:0007669"/>
    <property type="project" value="UniProtKB-UniRule"/>
</dbReference>
<evidence type="ECO:0000256" key="4">
    <source>
        <dbReference type="ARBA" id="ARBA00022694"/>
    </source>
</evidence>
<dbReference type="NCBIfam" id="TIGR02433">
    <property type="entry name" value="lysidine_TilS_C"/>
    <property type="match status" value="1"/>
</dbReference>
<dbReference type="InterPro" id="IPR014729">
    <property type="entry name" value="Rossmann-like_a/b/a_fold"/>
</dbReference>
<evidence type="ECO:0000256" key="3">
    <source>
        <dbReference type="ARBA" id="ARBA00022598"/>
    </source>
</evidence>
<dbReference type="KEGG" id="tmai:FVE67_09020"/>
<proteinExistence type="inferred from homology"/>
<evidence type="ECO:0000259" key="9">
    <source>
        <dbReference type="SMART" id="SM00977"/>
    </source>
</evidence>
<evidence type="ECO:0000256" key="5">
    <source>
        <dbReference type="ARBA" id="ARBA00022741"/>
    </source>
</evidence>
<evidence type="ECO:0000313" key="10">
    <source>
        <dbReference type="EMBL" id="QJA06920.1"/>
    </source>
</evidence>
<dbReference type="SUPFAM" id="SSF56037">
    <property type="entry name" value="PheT/TilS domain"/>
    <property type="match status" value="1"/>
</dbReference>
<comment type="subcellular location">
    <subcellularLocation>
        <location evidence="1 8">Cytoplasm</location>
    </subcellularLocation>
</comment>
<evidence type="ECO:0000256" key="2">
    <source>
        <dbReference type="ARBA" id="ARBA00022490"/>
    </source>
</evidence>
<dbReference type="Gene3D" id="3.40.50.620">
    <property type="entry name" value="HUPs"/>
    <property type="match status" value="1"/>
</dbReference>
<comment type="function">
    <text evidence="8">Ligates lysine onto the cytidine present at position 34 of the AUA codon-specific tRNA(Ile) that contains the anticodon CAU, in an ATP-dependent manner. Cytidine is converted to lysidine, thus changing the amino acid specificity of the tRNA from methionine to isoleucine.</text>
</comment>
<keyword evidence="5 8" id="KW-0547">Nucleotide-binding</keyword>
<evidence type="ECO:0000256" key="6">
    <source>
        <dbReference type="ARBA" id="ARBA00022840"/>
    </source>
</evidence>
<keyword evidence="2 8" id="KW-0963">Cytoplasm</keyword>
<dbReference type="AlphaFoldDB" id="A0A6H1WUQ7"/>
<dbReference type="PANTHER" id="PTHR43033">
    <property type="entry name" value="TRNA(ILE)-LYSIDINE SYNTHASE-RELATED"/>
    <property type="match status" value="1"/>
</dbReference>
<name>A0A6H1WUQ7_9BACT</name>
<dbReference type="GO" id="GO:0005737">
    <property type="term" value="C:cytoplasm"/>
    <property type="evidence" value="ECO:0007669"/>
    <property type="project" value="UniProtKB-SubCell"/>
</dbReference>
<comment type="catalytic activity">
    <reaction evidence="7 8">
        <text>cytidine(34) in tRNA(Ile2) + L-lysine + ATP = lysidine(34) in tRNA(Ile2) + AMP + diphosphate + H(+)</text>
        <dbReference type="Rhea" id="RHEA:43744"/>
        <dbReference type="Rhea" id="RHEA-COMP:10625"/>
        <dbReference type="Rhea" id="RHEA-COMP:10670"/>
        <dbReference type="ChEBI" id="CHEBI:15378"/>
        <dbReference type="ChEBI" id="CHEBI:30616"/>
        <dbReference type="ChEBI" id="CHEBI:32551"/>
        <dbReference type="ChEBI" id="CHEBI:33019"/>
        <dbReference type="ChEBI" id="CHEBI:82748"/>
        <dbReference type="ChEBI" id="CHEBI:83665"/>
        <dbReference type="ChEBI" id="CHEBI:456215"/>
        <dbReference type="EC" id="6.3.4.19"/>
    </reaction>
</comment>